<reference evidence="2" key="1">
    <citation type="submission" date="2021-05" db="EMBL/GenBank/DDBJ databases">
        <authorList>
            <person name="Alioto T."/>
            <person name="Alioto T."/>
            <person name="Gomez Garrido J."/>
        </authorList>
    </citation>
    <scope>NUCLEOTIDE SEQUENCE</scope>
</reference>
<proteinExistence type="predicted"/>
<evidence type="ECO:0000256" key="1">
    <source>
        <dbReference type="SAM" id="MobiDB-lite"/>
    </source>
</evidence>
<dbReference type="AlphaFoldDB" id="A0A8D9FA85"/>
<organism evidence="2">
    <name type="scientific">Cacopsylla melanoneura</name>
    <dbReference type="NCBI Taxonomy" id="428564"/>
    <lineage>
        <taxon>Eukaryota</taxon>
        <taxon>Metazoa</taxon>
        <taxon>Ecdysozoa</taxon>
        <taxon>Arthropoda</taxon>
        <taxon>Hexapoda</taxon>
        <taxon>Insecta</taxon>
        <taxon>Pterygota</taxon>
        <taxon>Neoptera</taxon>
        <taxon>Paraneoptera</taxon>
        <taxon>Hemiptera</taxon>
        <taxon>Sternorrhyncha</taxon>
        <taxon>Psylloidea</taxon>
        <taxon>Psyllidae</taxon>
        <taxon>Psyllinae</taxon>
        <taxon>Cacopsylla</taxon>
    </lineage>
</organism>
<dbReference type="EMBL" id="HBUF01628652">
    <property type="protein sequence ID" value="CAG6782682.1"/>
    <property type="molecule type" value="Transcribed_RNA"/>
</dbReference>
<accession>A0A8D9FA85</accession>
<evidence type="ECO:0000313" key="2">
    <source>
        <dbReference type="EMBL" id="CAG6782682.1"/>
    </source>
</evidence>
<protein>
    <submittedName>
        <fullName evidence="2">Uncharacterized protein</fullName>
    </submittedName>
</protein>
<feature type="region of interest" description="Disordered" evidence="1">
    <location>
        <begin position="63"/>
        <end position="95"/>
    </location>
</feature>
<name>A0A8D9FA85_9HEMI</name>
<sequence>MYCFAIFHSKRIHLSDLYGFPLGVYWDCLPLIHGSRSSTSGISGSSWITCCSAASSWSRASTSCSSSSSWINSGSRTSTSTKVSRGGSRARSRCCSGCSWITSCS</sequence>
<feature type="compositionally biased region" description="Low complexity" evidence="1">
    <location>
        <begin position="63"/>
        <end position="89"/>
    </location>
</feature>